<dbReference type="Gene3D" id="2.60.20.10">
    <property type="entry name" value="Crystallins"/>
    <property type="match status" value="1"/>
</dbReference>
<accession>A0A7E4VG55</accession>
<proteinExistence type="predicted"/>
<sequence>MAKTTVIVVVAAFCAFVVGEPALRVCKDEGWCPKDCMDVETVQPVCNIIRMDWNDVAMSVETFGRCMKVYEHINCEGAHYEVGSTKAKNNNCTHFFSKCGFGKMMTTFKPC</sequence>
<dbReference type="WBParaSite" id="Pan_g20664.t1">
    <property type="protein sequence ID" value="Pan_g20664.t1"/>
    <property type="gene ID" value="Pan_g20664"/>
</dbReference>
<evidence type="ECO:0000313" key="2">
    <source>
        <dbReference type="Proteomes" id="UP000492821"/>
    </source>
</evidence>
<keyword evidence="2" id="KW-1185">Reference proteome</keyword>
<keyword evidence="1" id="KW-0732">Signal</keyword>
<feature type="signal peptide" evidence="1">
    <location>
        <begin position="1"/>
        <end position="19"/>
    </location>
</feature>
<reference evidence="2" key="1">
    <citation type="journal article" date="2013" name="Genetics">
        <title>The draft genome and transcriptome of Panagrellus redivivus are shaped by the harsh demands of a free-living lifestyle.</title>
        <authorList>
            <person name="Srinivasan J."/>
            <person name="Dillman A.R."/>
            <person name="Macchietto M.G."/>
            <person name="Heikkinen L."/>
            <person name="Lakso M."/>
            <person name="Fracchia K.M."/>
            <person name="Antoshechkin I."/>
            <person name="Mortazavi A."/>
            <person name="Wong G."/>
            <person name="Sternberg P.W."/>
        </authorList>
    </citation>
    <scope>NUCLEOTIDE SEQUENCE [LARGE SCALE GENOMIC DNA]</scope>
    <source>
        <strain evidence="2">MT8872</strain>
    </source>
</reference>
<protein>
    <submittedName>
        <fullName evidence="3">Venom protein</fullName>
    </submittedName>
</protein>
<name>A0A7E4VG55_PANRE</name>
<reference evidence="3" key="2">
    <citation type="submission" date="2020-10" db="UniProtKB">
        <authorList>
            <consortium name="WormBaseParasite"/>
        </authorList>
    </citation>
    <scope>IDENTIFICATION</scope>
</reference>
<evidence type="ECO:0000256" key="1">
    <source>
        <dbReference type="SAM" id="SignalP"/>
    </source>
</evidence>
<dbReference type="Proteomes" id="UP000492821">
    <property type="component" value="Unassembled WGS sequence"/>
</dbReference>
<dbReference type="AlphaFoldDB" id="A0A7E4VG55"/>
<evidence type="ECO:0000313" key="3">
    <source>
        <dbReference type="WBParaSite" id="Pan_g20664.t1"/>
    </source>
</evidence>
<feature type="chain" id="PRO_5028874402" evidence="1">
    <location>
        <begin position="20"/>
        <end position="111"/>
    </location>
</feature>
<organism evidence="2 3">
    <name type="scientific">Panagrellus redivivus</name>
    <name type="common">Microworm</name>
    <dbReference type="NCBI Taxonomy" id="6233"/>
    <lineage>
        <taxon>Eukaryota</taxon>
        <taxon>Metazoa</taxon>
        <taxon>Ecdysozoa</taxon>
        <taxon>Nematoda</taxon>
        <taxon>Chromadorea</taxon>
        <taxon>Rhabditida</taxon>
        <taxon>Tylenchina</taxon>
        <taxon>Panagrolaimomorpha</taxon>
        <taxon>Panagrolaimoidea</taxon>
        <taxon>Panagrolaimidae</taxon>
        <taxon>Panagrellus</taxon>
    </lineage>
</organism>